<organism evidence="1 2">
    <name type="scientific">Araneus ventricosus</name>
    <name type="common">Orbweaver spider</name>
    <name type="synonym">Epeira ventricosa</name>
    <dbReference type="NCBI Taxonomy" id="182803"/>
    <lineage>
        <taxon>Eukaryota</taxon>
        <taxon>Metazoa</taxon>
        <taxon>Ecdysozoa</taxon>
        <taxon>Arthropoda</taxon>
        <taxon>Chelicerata</taxon>
        <taxon>Arachnida</taxon>
        <taxon>Araneae</taxon>
        <taxon>Araneomorphae</taxon>
        <taxon>Entelegynae</taxon>
        <taxon>Araneoidea</taxon>
        <taxon>Araneidae</taxon>
        <taxon>Araneus</taxon>
    </lineage>
</organism>
<sequence length="91" mass="10102">MVKSLSSGLGLQQTLKKFRLVHILWTLLRPQDCCALGHGLGCPYERSGPCHVNQTNTYGESSVEWVSSPRSSDTEAQTTINLQLKEMLLIV</sequence>
<dbReference type="Proteomes" id="UP000499080">
    <property type="component" value="Unassembled WGS sequence"/>
</dbReference>
<name>A0A4Y2NLY7_ARAVE</name>
<dbReference type="AlphaFoldDB" id="A0A4Y2NLY7"/>
<evidence type="ECO:0000313" key="2">
    <source>
        <dbReference type="Proteomes" id="UP000499080"/>
    </source>
</evidence>
<proteinExistence type="predicted"/>
<dbReference type="EMBL" id="BGPR01009235">
    <property type="protein sequence ID" value="GBN38756.1"/>
    <property type="molecule type" value="Genomic_DNA"/>
</dbReference>
<protein>
    <submittedName>
        <fullName evidence="1">Uncharacterized protein</fullName>
    </submittedName>
</protein>
<keyword evidence="2" id="KW-1185">Reference proteome</keyword>
<comment type="caution">
    <text evidence="1">The sequence shown here is derived from an EMBL/GenBank/DDBJ whole genome shotgun (WGS) entry which is preliminary data.</text>
</comment>
<reference evidence="1 2" key="1">
    <citation type="journal article" date="2019" name="Sci. Rep.">
        <title>Orb-weaving spider Araneus ventricosus genome elucidates the spidroin gene catalogue.</title>
        <authorList>
            <person name="Kono N."/>
            <person name="Nakamura H."/>
            <person name="Ohtoshi R."/>
            <person name="Moran D.A.P."/>
            <person name="Shinohara A."/>
            <person name="Yoshida Y."/>
            <person name="Fujiwara M."/>
            <person name="Mori M."/>
            <person name="Tomita M."/>
            <person name="Arakawa K."/>
        </authorList>
    </citation>
    <scope>NUCLEOTIDE SEQUENCE [LARGE SCALE GENOMIC DNA]</scope>
</reference>
<accession>A0A4Y2NLY7</accession>
<gene>
    <name evidence="1" type="ORF">AVEN_49476_1</name>
</gene>
<evidence type="ECO:0000313" key="1">
    <source>
        <dbReference type="EMBL" id="GBN38756.1"/>
    </source>
</evidence>